<proteinExistence type="predicted"/>
<dbReference type="InterPro" id="IPR002937">
    <property type="entry name" value="Amino_oxidase"/>
</dbReference>
<dbReference type="eggNOG" id="COG1233">
    <property type="taxonomic scope" value="Bacteria"/>
</dbReference>
<evidence type="ECO:0000256" key="1">
    <source>
        <dbReference type="ARBA" id="ARBA00037217"/>
    </source>
</evidence>
<dbReference type="Pfam" id="PF01593">
    <property type="entry name" value="Amino_oxidase"/>
    <property type="match status" value="1"/>
</dbReference>
<evidence type="ECO:0000313" key="5">
    <source>
        <dbReference type="EMBL" id="AAZ62825.1"/>
    </source>
</evidence>
<dbReference type="InterPro" id="IPR036188">
    <property type="entry name" value="FAD/NAD-bd_sf"/>
</dbReference>
<dbReference type="PANTHER" id="PTHR10668:SF105">
    <property type="entry name" value="DEHYDROGENASE-RELATED"/>
    <property type="match status" value="1"/>
</dbReference>
<accession>Q46VK3</accession>
<comment type="subunit">
    <text evidence="2">Interacts with COX5B; this interaction may contribute to localize PYROXD2 to the inner face of the inner mitochondrial membrane.</text>
</comment>
<name>Q46VK3_CUPPJ</name>
<dbReference type="SUPFAM" id="SSF51905">
    <property type="entry name" value="FAD/NAD(P)-binding domain"/>
    <property type="match status" value="1"/>
</dbReference>
<sequence length="533" mass="57109">MPTYDAVIVGSGINSLVCAAVLARSGKRVCVLERNSTLGGCIRTEALHAPGYLHDTLSTAHPLFVTSPGYAELKDDLHQAGLSYANNDTPTGVLLPGNRSLILATSRERNVSAFNALASGDGDAYLAAMQEVEQNAGLVFSLLGNELWSADVAKTVAGRLWKQGVHDTVAFFSPALMSCRSWLETRIRSDLVRALLAPWVLHTGLGPESAMSALMGKVVAFSLEAVGLPIVQGGNARTVEAFRQIVESHGGAFHVNADVEDVLVENGSARGVRTRDDRVFMGKEIICNVTPGQLYGKLLAPAHVPPALRQQAAEYRYGKGNMQIHLSLSAPPDWPHAHLRNVIYLHLTSGLDGVSRAVSEAERGLLPAEGTICVAQPCAVDPSRSPAGGWVLWIQVPECPRTIKGDALGEIDAPADGRWTPEIRERYADRIIDRIARQVPNLKASIVGRTVLSPADLEAMNINLVGGDPYSGECSIDQFMVWRPLRGARNHATPVKHLHHIGASTHPGPGLGGTSGYHVANALARKRAKSNRT</sequence>
<organism evidence="5">
    <name type="scientific">Cupriavidus pinatubonensis (strain JMP 134 / LMG 1197)</name>
    <name type="common">Cupriavidus necator (strain JMP 134)</name>
    <dbReference type="NCBI Taxonomy" id="264198"/>
    <lineage>
        <taxon>Bacteria</taxon>
        <taxon>Pseudomonadati</taxon>
        <taxon>Pseudomonadota</taxon>
        <taxon>Betaproteobacteria</taxon>
        <taxon>Burkholderiales</taxon>
        <taxon>Burkholderiaceae</taxon>
        <taxon>Cupriavidus</taxon>
    </lineage>
</organism>
<protein>
    <recommendedName>
        <fullName evidence="3">Pyridine nucleotide-disulfide oxidoreductase domain-containing protein 2</fullName>
    </recommendedName>
</protein>
<dbReference type="InterPro" id="IPR018203">
    <property type="entry name" value="GDP_dissociation_inhibitor"/>
</dbReference>
<feature type="domain" description="Amine oxidase" evidence="4">
    <location>
        <begin position="16"/>
        <end position="343"/>
    </location>
</feature>
<dbReference type="KEGG" id="reu:Reut_B3467"/>
<dbReference type="STRING" id="264198.Reut_B3467"/>
<dbReference type="Gene3D" id="3.50.50.60">
    <property type="entry name" value="FAD/NAD(P)-binding domain"/>
    <property type="match status" value="2"/>
</dbReference>
<dbReference type="HOGENOM" id="CLU_019327_1_0_4"/>
<evidence type="ECO:0000256" key="3">
    <source>
        <dbReference type="ARBA" id="ARBA00040298"/>
    </source>
</evidence>
<dbReference type="EMBL" id="CP000091">
    <property type="protein sequence ID" value="AAZ62825.1"/>
    <property type="molecule type" value="Genomic_DNA"/>
</dbReference>
<dbReference type="GO" id="GO:0007264">
    <property type="term" value="P:small GTPase-mediated signal transduction"/>
    <property type="evidence" value="ECO:0007669"/>
    <property type="project" value="InterPro"/>
</dbReference>
<evidence type="ECO:0000259" key="4">
    <source>
        <dbReference type="Pfam" id="PF01593"/>
    </source>
</evidence>
<dbReference type="GO" id="GO:0016491">
    <property type="term" value="F:oxidoreductase activity"/>
    <property type="evidence" value="ECO:0007669"/>
    <property type="project" value="InterPro"/>
</dbReference>
<gene>
    <name evidence="5" type="ordered locus">Reut_B3467</name>
</gene>
<dbReference type="PRINTS" id="PR00891">
    <property type="entry name" value="RABGDIREP"/>
</dbReference>
<dbReference type="DNASU" id="3612870"/>
<comment type="function">
    <text evidence="1">Probable oxidoreductase that may play a role as regulator of mitochondrial function.</text>
</comment>
<dbReference type="OrthoDB" id="9774675at2"/>
<dbReference type="AlphaFoldDB" id="Q46VK3"/>
<dbReference type="GO" id="GO:0005092">
    <property type="term" value="F:GDP-dissociation inhibitor activity"/>
    <property type="evidence" value="ECO:0007669"/>
    <property type="project" value="InterPro"/>
</dbReference>
<dbReference type="PANTHER" id="PTHR10668">
    <property type="entry name" value="PHYTOENE DEHYDROGENASE"/>
    <property type="match status" value="1"/>
</dbReference>
<reference evidence="5" key="1">
    <citation type="submission" date="2005-08" db="EMBL/GenBank/DDBJ databases">
        <title>Complete sequence of chromosome 2 of Ralstonia eutropha JMP134.</title>
        <authorList>
            <person name="Copeland A."/>
            <person name="Lucas S."/>
            <person name="Lapidus A."/>
            <person name="Barry K."/>
            <person name="Detter J.C."/>
            <person name="Glavina T."/>
            <person name="Hammon N."/>
            <person name="Israni S."/>
            <person name="Pitluck S."/>
            <person name="Goltsman E."/>
            <person name="Martinez M."/>
            <person name="Schmutz J."/>
            <person name="Larimer F."/>
            <person name="Land M."/>
            <person name="Lykidis A."/>
            <person name="Richardson P."/>
        </authorList>
    </citation>
    <scope>NUCLEOTIDE SEQUENCE [LARGE SCALE GENOMIC DNA]</scope>
    <source>
        <strain evidence="5">JMP134</strain>
    </source>
</reference>
<evidence type="ECO:0000256" key="2">
    <source>
        <dbReference type="ARBA" id="ARBA00038825"/>
    </source>
</evidence>